<dbReference type="EC" id="5.6.2.3" evidence="3"/>
<dbReference type="Gene3D" id="2.30.30.940">
    <property type="match status" value="1"/>
</dbReference>
<reference evidence="5 6" key="1">
    <citation type="submission" date="2020-07" db="EMBL/GenBank/DDBJ databases">
        <title>Characterization and genome sequencing of isolate MD1, a novel member within the family Lachnospiraceae.</title>
        <authorList>
            <person name="Rettenmaier R."/>
            <person name="Di Bello L."/>
            <person name="Zinser C."/>
            <person name="Scheitz K."/>
            <person name="Liebl W."/>
            <person name="Zverlov V."/>
        </authorList>
    </citation>
    <scope>NUCLEOTIDE SEQUENCE [LARGE SCALE GENOMIC DNA]</scope>
    <source>
        <strain evidence="5 6">MD1</strain>
    </source>
</reference>
<dbReference type="NCBIfam" id="TIGR01448">
    <property type="entry name" value="recD_rel"/>
    <property type="match status" value="1"/>
</dbReference>
<dbReference type="Pfam" id="PF18335">
    <property type="entry name" value="SH3_13"/>
    <property type="match status" value="1"/>
</dbReference>
<dbReference type="GO" id="GO:0006310">
    <property type="term" value="P:DNA recombination"/>
    <property type="evidence" value="ECO:0007669"/>
    <property type="project" value="InterPro"/>
</dbReference>
<dbReference type="SUPFAM" id="SSF52540">
    <property type="entry name" value="P-loop containing nucleoside triphosphate hydrolases"/>
    <property type="match status" value="1"/>
</dbReference>
<keyword evidence="3" id="KW-0413">Isomerase</keyword>
<evidence type="ECO:0000313" key="5">
    <source>
        <dbReference type="EMBL" id="MBB2181556.1"/>
    </source>
</evidence>
<evidence type="ECO:0000256" key="3">
    <source>
        <dbReference type="HAMAP-Rule" id="MF_01488"/>
    </source>
</evidence>
<keyword evidence="3 5" id="KW-0347">Helicase</keyword>
<evidence type="ECO:0000256" key="1">
    <source>
        <dbReference type="ARBA" id="ARBA00022741"/>
    </source>
</evidence>
<dbReference type="InterPro" id="IPR027785">
    <property type="entry name" value="UvrD-like_helicase_C"/>
</dbReference>
<dbReference type="PANTHER" id="PTHR43788">
    <property type="entry name" value="DNA2/NAM7 HELICASE FAMILY MEMBER"/>
    <property type="match status" value="1"/>
</dbReference>
<comment type="similarity">
    <text evidence="3">Belongs to the RecD family. RecD2 subfamily.</text>
</comment>
<comment type="catalytic activity">
    <reaction evidence="3">
        <text>ATP + H2O = ADP + phosphate + H(+)</text>
        <dbReference type="Rhea" id="RHEA:13065"/>
        <dbReference type="ChEBI" id="CHEBI:15377"/>
        <dbReference type="ChEBI" id="CHEBI:15378"/>
        <dbReference type="ChEBI" id="CHEBI:30616"/>
        <dbReference type="ChEBI" id="CHEBI:43474"/>
        <dbReference type="ChEBI" id="CHEBI:456216"/>
        <dbReference type="EC" id="5.6.2.3"/>
    </reaction>
</comment>
<dbReference type="InterPro" id="IPR055446">
    <property type="entry name" value="RecD2_N_OB"/>
</dbReference>
<dbReference type="InterPro" id="IPR027417">
    <property type="entry name" value="P-loop_NTPase"/>
</dbReference>
<sequence length="737" mass="83739">MAEVVEGCIEHIIFRNEENGYTVLALHGEEEITCVGNFPYISEGEFIKANGSYTEHPIYGQQFLVESYEMNEPEDLFSVERYLGSGAIKGIGPALAARIVKKFKENTFKIIEEEPERLSEIKGISERMAKDIYRQFEEKRDMRSAMLFLQQYNITGNLAVKIFTEYGQKMYDILKVNPYQLAEDISGIGFKTADDIARRIGIGPDSDYRIKAGILYTLLQASSDGHVYLPEMELINRSKALLIADEEPIQRQLMALAIEKKIMIKDTPQERYIYSSVFYYMELNIARMLHDLNIRYDIKQELVLNRIKTVEEQFHIELEQQQRTAVAEAAGNGLLIITGGPGTGKTTTINTIIKFFEAEGMEILLAAPTGRAAKRMTETTGYEAKTIHRLLELTKLSEDQENKYSFERNEMNPLETDVLIIDEMSMVDINLMHALLKAVSIGTRVILVGDVNQLPSVGPGNILKDIIESHCFNVVMLNKIFRQSAGSDIIVNAHKINAGEQISLDNKSKDFFFLKREEANVIAAVMINLIKNKLPNYVNATPYDIQVLTPMRKGELGVERLNQILQQALNPPGKEKIEKEYHETIYREGDKVMQVKNNYQITWEIKSKYGITTQSGTGVFNGDAGIIREINLFSEHLIVEFDDNRLVDYSFSQLDELELAYAVTIHKSQGSEYPAVILPILDGPRLLFNRNLLYTAVTRAKNCVTIVGSDTMLQFMIDNKNEQNRYSGLCERIKELV</sequence>
<dbReference type="Pfam" id="PF13538">
    <property type="entry name" value="UvrD_C_2"/>
    <property type="match status" value="1"/>
</dbReference>
<dbReference type="SMART" id="SM00382">
    <property type="entry name" value="AAA"/>
    <property type="match status" value="1"/>
</dbReference>
<feature type="domain" description="AAA+ ATPase" evidence="4">
    <location>
        <begin position="331"/>
        <end position="482"/>
    </location>
</feature>
<dbReference type="HAMAP" id="MF_01488">
    <property type="entry name" value="RecD2"/>
    <property type="match status" value="1"/>
</dbReference>
<evidence type="ECO:0000259" key="4">
    <source>
        <dbReference type="SMART" id="SM00382"/>
    </source>
</evidence>
<dbReference type="InterPro" id="IPR041451">
    <property type="entry name" value="RecD2_SH13"/>
</dbReference>
<proteinExistence type="inferred from homology"/>
<dbReference type="Gene3D" id="1.10.150.20">
    <property type="entry name" value="5' to 3' exonuclease, C-terminal subdomain"/>
    <property type="match status" value="1"/>
</dbReference>
<dbReference type="GO" id="GO:0017116">
    <property type="term" value="F:single-stranded DNA helicase activity"/>
    <property type="evidence" value="ECO:0007669"/>
    <property type="project" value="TreeGrafter"/>
</dbReference>
<organism evidence="5 6">
    <name type="scientific">Variimorphobacter saccharofermentans</name>
    <dbReference type="NCBI Taxonomy" id="2755051"/>
    <lineage>
        <taxon>Bacteria</taxon>
        <taxon>Bacillati</taxon>
        <taxon>Bacillota</taxon>
        <taxon>Clostridia</taxon>
        <taxon>Lachnospirales</taxon>
        <taxon>Lachnospiraceae</taxon>
        <taxon>Variimorphobacter</taxon>
    </lineage>
</organism>
<gene>
    <name evidence="3" type="primary">recD2</name>
    <name evidence="5" type="ORF">H0486_01430</name>
</gene>
<comment type="caution">
    <text evidence="5">The sequence shown here is derived from an EMBL/GenBank/DDBJ whole genome shotgun (WGS) entry which is preliminary data.</text>
</comment>
<dbReference type="RefSeq" id="WP_228351330.1">
    <property type="nucleotide sequence ID" value="NZ_JACEGA010000001.1"/>
</dbReference>
<dbReference type="GO" id="GO:0003677">
    <property type="term" value="F:DNA binding"/>
    <property type="evidence" value="ECO:0007669"/>
    <property type="project" value="UniProtKB-UniRule"/>
</dbReference>
<dbReference type="InterPro" id="IPR029493">
    <property type="entry name" value="RecD2-like_HHH"/>
</dbReference>
<dbReference type="InterPro" id="IPR006345">
    <property type="entry name" value="RecD2"/>
</dbReference>
<dbReference type="GO" id="GO:0009338">
    <property type="term" value="C:exodeoxyribonuclease V complex"/>
    <property type="evidence" value="ECO:0007669"/>
    <property type="project" value="TreeGrafter"/>
</dbReference>
<dbReference type="EMBL" id="JACEGA010000001">
    <property type="protein sequence ID" value="MBB2181556.1"/>
    <property type="molecule type" value="Genomic_DNA"/>
</dbReference>
<dbReference type="Pfam" id="PF14490">
    <property type="entry name" value="HHH_RecD2"/>
    <property type="match status" value="1"/>
</dbReference>
<dbReference type="CDD" id="cd18809">
    <property type="entry name" value="SF1_C_RecD"/>
    <property type="match status" value="1"/>
</dbReference>
<dbReference type="InterPro" id="IPR050534">
    <property type="entry name" value="Coronavir_polyprotein_1ab"/>
</dbReference>
<dbReference type="GO" id="GO:0016787">
    <property type="term" value="F:hydrolase activity"/>
    <property type="evidence" value="ECO:0007669"/>
    <property type="project" value="UniProtKB-KW"/>
</dbReference>
<dbReference type="PANTHER" id="PTHR43788:SF6">
    <property type="entry name" value="DNA HELICASE B"/>
    <property type="match status" value="1"/>
</dbReference>
<dbReference type="Proteomes" id="UP000574276">
    <property type="component" value="Unassembled WGS sequence"/>
</dbReference>
<keyword evidence="6" id="KW-1185">Reference proteome</keyword>
<keyword evidence="3" id="KW-0238">DNA-binding</keyword>
<dbReference type="GO" id="GO:0005524">
    <property type="term" value="F:ATP binding"/>
    <property type="evidence" value="ECO:0007669"/>
    <property type="project" value="UniProtKB-UniRule"/>
</dbReference>
<feature type="binding site" evidence="3">
    <location>
        <begin position="342"/>
        <end position="346"/>
    </location>
    <ligand>
        <name>ATP</name>
        <dbReference type="ChEBI" id="CHEBI:30616"/>
    </ligand>
</feature>
<dbReference type="Pfam" id="PF14520">
    <property type="entry name" value="HHH_5"/>
    <property type="match status" value="1"/>
</dbReference>
<dbReference type="Gene3D" id="1.10.10.2220">
    <property type="match status" value="1"/>
</dbReference>
<dbReference type="GO" id="GO:0043139">
    <property type="term" value="F:5'-3' DNA helicase activity"/>
    <property type="evidence" value="ECO:0007669"/>
    <property type="project" value="UniProtKB-UniRule"/>
</dbReference>
<dbReference type="InterPro" id="IPR003593">
    <property type="entry name" value="AAA+_ATPase"/>
</dbReference>
<dbReference type="Gene3D" id="3.40.50.300">
    <property type="entry name" value="P-loop containing nucleotide triphosphate hydrolases"/>
    <property type="match status" value="2"/>
</dbReference>
<keyword evidence="1 3" id="KW-0547">Nucleotide-binding</keyword>
<keyword evidence="3" id="KW-0378">Hydrolase</keyword>
<accession>A0A839JVX7</accession>
<dbReference type="SUPFAM" id="SSF47781">
    <property type="entry name" value="RuvA domain 2-like"/>
    <property type="match status" value="1"/>
</dbReference>
<protein>
    <recommendedName>
        <fullName evidence="3">ATP-dependent RecD2 DNA helicase</fullName>
        <ecNumber evidence="3">5.6.2.3</ecNumber>
    </recommendedName>
    <alternativeName>
        <fullName evidence="3">DNA 5'-3' helicase subunit RecD2</fullName>
    </alternativeName>
</protein>
<keyword evidence="2 3" id="KW-0067">ATP-binding</keyword>
<evidence type="ECO:0000256" key="2">
    <source>
        <dbReference type="ARBA" id="ARBA00022840"/>
    </source>
</evidence>
<dbReference type="Pfam" id="PF13245">
    <property type="entry name" value="AAA_19"/>
    <property type="match status" value="1"/>
</dbReference>
<dbReference type="Pfam" id="PF23139">
    <property type="entry name" value="OB_YrrC"/>
    <property type="match status" value="1"/>
</dbReference>
<evidence type="ECO:0000313" key="6">
    <source>
        <dbReference type="Proteomes" id="UP000574276"/>
    </source>
</evidence>
<dbReference type="CDD" id="cd17933">
    <property type="entry name" value="DEXSc_RecD-like"/>
    <property type="match status" value="1"/>
</dbReference>
<dbReference type="InterPro" id="IPR010994">
    <property type="entry name" value="RuvA_2-like"/>
</dbReference>
<comment type="function">
    <text evidence="3">DNA-dependent ATPase and ATP-dependent 5'-3' DNA helicase. Has no activity on blunt DNA or DNA with 3'-overhangs, requires at least 10 bases of 5'-ssDNA for helicase activity.</text>
</comment>
<name>A0A839JVX7_9FIRM</name>
<dbReference type="AlphaFoldDB" id="A0A839JVX7"/>